<dbReference type="PANTHER" id="PTHR33376:SF4">
    <property type="entry name" value="SIALIC ACID-BINDING PERIPLASMIC PROTEIN SIAP"/>
    <property type="match status" value="1"/>
</dbReference>
<dbReference type="RefSeq" id="WP_091676072.1">
    <property type="nucleotide sequence ID" value="NZ_FOKG01000017.1"/>
</dbReference>
<protein>
    <submittedName>
        <fullName evidence="5">Tripartite ATP-independent transporter solute receptor, DctP family</fullName>
    </submittedName>
</protein>
<dbReference type="OrthoDB" id="9815946at2"/>
<dbReference type="Proteomes" id="UP000243799">
    <property type="component" value="Unassembled WGS sequence"/>
</dbReference>
<dbReference type="GO" id="GO:0055085">
    <property type="term" value="P:transmembrane transport"/>
    <property type="evidence" value="ECO:0007669"/>
    <property type="project" value="InterPro"/>
</dbReference>
<evidence type="ECO:0000313" key="6">
    <source>
        <dbReference type="Proteomes" id="UP000243799"/>
    </source>
</evidence>
<dbReference type="STRING" id="490629.SAMN05216266_117112"/>
<evidence type="ECO:0000256" key="3">
    <source>
        <dbReference type="ARBA" id="ARBA00022448"/>
    </source>
</evidence>
<dbReference type="PROSITE" id="PS51257">
    <property type="entry name" value="PROKAR_LIPOPROTEIN"/>
    <property type="match status" value="1"/>
</dbReference>
<evidence type="ECO:0000256" key="2">
    <source>
        <dbReference type="ARBA" id="ARBA00009023"/>
    </source>
</evidence>
<evidence type="ECO:0000313" key="5">
    <source>
        <dbReference type="EMBL" id="SFB53823.1"/>
    </source>
</evidence>
<dbReference type="InterPro" id="IPR004682">
    <property type="entry name" value="TRAP_DctP"/>
</dbReference>
<dbReference type="AlphaFoldDB" id="A0A1I1BZV3"/>
<dbReference type="EMBL" id="FOKG01000017">
    <property type="protein sequence ID" value="SFB53823.1"/>
    <property type="molecule type" value="Genomic_DNA"/>
</dbReference>
<proteinExistence type="inferred from homology"/>
<dbReference type="InterPro" id="IPR018389">
    <property type="entry name" value="DctP_fam"/>
</dbReference>
<dbReference type="PIRSF" id="PIRSF006470">
    <property type="entry name" value="DctB"/>
    <property type="match status" value="1"/>
</dbReference>
<dbReference type="InterPro" id="IPR038404">
    <property type="entry name" value="TRAP_DctP_sf"/>
</dbReference>
<dbReference type="Pfam" id="PF03480">
    <property type="entry name" value="DctP"/>
    <property type="match status" value="1"/>
</dbReference>
<keyword evidence="5" id="KW-0675">Receptor</keyword>
<comment type="subcellular location">
    <subcellularLocation>
        <location evidence="1">Cell envelope</location>
    </subcellularLocation>
</comment>
<dbReference type="Gene3D" id="3.40.190.170">
    <property type="entry name" value="Bacterial extracellular solute-binding protein, family 7"/>
    <property type="match status" value="1"/>
</dbReference>
<dbReference type="CDD" id="cd13603">
    <property type="entry name" value="PBP2_TRAP_Siap_TeaA_like"/>
    <property type="match status" value="1"/>
</dbReference>
<dbReference type="NCBIfam" id="TIGR00787">
    <property type="entry name" value="dctP"/>
    <property type="match status" value="1"/>
</dbReference>
<evidence type="ECO:0000256" key="4">
    <source>
        <dbReference type="ARBA" id="ARBA00022729"/>
    </source>
</evidence>
<reference evidence="6" key="1">
    <citation type="submission" date="2016-10" db="EMBL/GenBank/DDBJ databases">
        <authorList>
            <person name="Varghese N."/>
            <person name="Submissions S."/>
        </authorList>
    </citation>
    <scope>NUCLEOTIDE SEQUENCE [LARGE SCALE GENOMIC DNA]</scope>
    <source>
        <strain evidence="6">CGMCC 4.3568</strain>
    </source>
</reference>
<keyword evidence="4" id="KW-0732">Signal</keyword>
<dbReference type="PANTHER" id="PTHR33376">
    <property type="match status" value="1"/>
</dbReference>
<organism evidence="5 6">
    <name type="scientific">Amycolatopsis marina</name>
    <dbReference type="NCBI Taxonomy" id="490629"/>
    <lineage>
        <taxon>Bacteria</taxon>
        <taxon>Bacillati</taxon>
        <taxon>Actinomycetota</taxon>
        <taxon>Actinomycetes</taxon>
        <taxon>Pseudonocardiales</taxon>
        <taxon>Pseudonocardiaceae</taxon>
        <taxon>Amycolatopsis</taxon>
    </lineage>
</organism>
<dbReference type="NCBIfam" id="NF037995">
    <property type="entry name" value="TRAP_S1"/>
    <property type="match status" value="1"/>
</dbReference>
<sequence>MNSRLRRLYGVATATALTVTLVGCGDSGDDADGAKAEGDSQQENVSLTLGHVWPEKDPQAEATARFVEAVAEETDGSVEIEVFPAGQAGGDRDILEGLALGTTDIWVGGAGVYNAVSDVGEFFVTPFMFDSIDEAADAYSGELGEAVRQRLDEETETTVIGLWPRGPRHITTNKALNTPNDLSGLRIRVPENPMFIEGFEAMAANPTPMEFPEVFTALQQGTIDGQENPLALIQSSGFAQVQSHLNLTGHIIEPLALAISDSAWESLSERQQEGIRNASDQVSEEFRDEVKQQEKQLREELEGEGMTVVEPDINAFRKSTQPVRETQGSAFVDLYELVEQE</sequence>
<dbReference type="GO" id="GO:0030288">
    <property type="term" value="C:outer membrane-bounded periplasmic space"/>
    <property type="evidence" value="ECO:0007669"/>
    <property type="project" value="InterPro"/>
</dbReference>
<name>A0A1I1BZV3_9PSEU</name>
<keyword evidence="3" id="KW-0813">Transport</keyword>
<keyword evidence="6" id="KW-1185">Reference proteome</keyword>
<evidence type="ECO:0000256" key="1">
    <source>
        <dbReference type="ARBA" id="ARBA00004196"/>
    </source>
</evidence>
<gene>
    <name evidence="5" type="ORF">SAMN05216266_117112</name>
</gene>
<comment type="similarity">
    <text evidence="2">Belongs to the bacterial solute-binding protein 7 family.</text>
</comment>
<accession>A0A1I1BZV3</accession>